<dbReference type="InterPro" id="IPR006119">
    <property type="entry name" value="Resolv_N"/>
</dbReference>
<dbReference type="PANTHER" id="PTHR30461">
    <property type="entry name" value="DNA-INVERTASE FROM LAMBDOID PROPHAGE"/>
    <property type="match status" value="1"/>
</dbReference>
<evidence type="ECO:0000256" key="4">
    <source>
        <dbReference type="PIRSR" id="PIRSR606118-50"/>
    </source>
</evidence>
<keyword evidence="3" id="KW-0233">DNA recombination</keyword>
<dbReference type="InterPro" id="IPR050639">
    <property type="entry name" value="SSR_resolvase"/>
</dbReference>
<dbReference type="InterPro" id="IPR011109">
    <property type="entry name" value="DNA_bind_recombinase_dom"/>
</dbReference>
<dbReference type="Gene3D" id="3.90.1750.20">
    <property type="entry name" value="Putative Large Serine Recombinase, Chain B, Domain 2"/>
    <property type="match status" value="1"/>
</dbReference>
<dbReference type="AlphaFoldDB" id="A0A4Y3PR94"/>
<dbReference type="EMBL" id="BJMH01000069">
    <property type="protein sequence ID" value="GEB35904.1"/>
    <property type="molecule type" value="Genomic_DNA"/>
</dbReference>
<keyword evidence="1" id="KW-0229">DNA integration</keyword>
<feature type="active site" description="O-(5'-phospho-DNA)-serine intermediate" evidence="4 5">
    <location>
        <position position="11"/>
    </location>
</feature>
<sequence>MEKVVGYVRVSTKGQVKDGYSLAYQVEEIQCYCQDNNLELLNIYKDEGISGAKVDEDGLTIEREGLQELLSSFTYQKVSHIIVLNTSRLWRADMVKVLIQRELKRHSVDVKAIEQPNYSIYAHDPNDFLINGMMELLDQYQRLEIALKLGRGRKKKAQQGGYAGGGVAFGYTATKGQKAIQIDERQAEIVRRLFSLRETHPTWSLSQLAVQLNTEGYTTTHDKSFTNTKVQVKRIIDREAFYKGAYRYGQIEANGLHEAIM</sequence>
<dbReference type="PROSITE" id="PS00397">
    <property type="entry name" value="RECOMBINASES_1"/>
    <property type="match status" value="1"/>
</dbReference>
<evidence type="ECO:0000259" key="6">
    <source>
        <dbReference type="PROSITE" id="PS51736"/>
    </source>
</evidence>
<dbReference type="CDD" id="cd00338">
    <property type="entry name" value="Ser_Recombinase"/>
    <property type="match status" value="1"/>
</dbReference>
<dbReference type="RefSeq" id="WP_122964294.1">
    <property type="nucleotide sequence ID" value="NZ_BJMH01000069.1"/>
</dbReference>
<evidence type="ECO:0000256" key="2">
    <source>
        <dbReference type="ARBA" id="ARBA00023125"/>
    </source>
</evidence>
<dbReference type="InterPro" id="IPR036162">
    <property type="entry name" value="Resolvase-like_N_sf"/>
</dbReference>
<dbReference type="GO" id="GO:0000150">
    <property type="term" value="F:DNA strand exchange activity"/>
    <property type="evidence" value="ECO:0007669"/>
    <property type="project" value="InterPro"/>
</dbReference>
<organism evidence="8 9">
    <name type="scientific">Brevibacillus parabrevis</name>
    <dbReference type="NCBI Taxonomy" id="54914"/>
    <lineage>
        <taxon>Bacteria</taxon>
        <taxon>Bacillati</taxon>
        <taxon>Bacillota</taxon>
        <taxon>Bacilli</taxon>
        <taxon>Bacillales</taxon>
        <taxon>Paenibacillaceae</taxon>
        <taxon>Brevibacillus</taxon>
    </lineage>
</organism>
<dbReference type="Pfam" id="PF07508">
    <property type="entry name" value="Recombinase"/>
    <property type="match status" value="1"/>
</dbReference>
<evidence type="ECO:0000259" key="7">
    <source>
        <dbReference type="PROSITE" id="PS51737"/>
    </source>
</evidence>
<evidence type="ECO:0000313" key="8">
    <source>
        <dbReference type="EMBL" id="GEB35904.1"/>
    </source>
</evidence>
<name>A0A4Y3PR94_BREPA</name>
<reference evidence="8 9" key="1">
    <citation type="submission" date="2019-06" db="EMBL/GenBank/DDBJ databases">
        <title>Whole genome shotgun sequence of Brevibacillus parabrevis NBRC 12334.</title>
        <authorList>
            <person name="Hosoyama A."/>
            <person name="Uohara A."/>
            <person name="Ohji S."/>
            <person name="Ichikawa N."/>
        </authorList>
    </citation>
    <scope>NUCLEOTIDE SEQUENCE [LARGE SCALE GENOMIC DNA]</scope>
    <source>
        <strain evidence="8 9">NBRC 12334</strain>
    </source>
</reference>
<dbReference type="GO" id="GO:0015074">
    <property type="term" value="P:DNA integration"/>
    <property type="evidence" value="ECO:0007669"/>
    <property type="project" value="UniProtKB-KW"/>
</dbReference>
<evidence type="ECO:0000256" key="3">
    <source>
        <dbReference type="ARBA" id="ARBA00023172"/>
    </source>
</evidence>
<dbReference type="STRING" id="54914.AV540_25595"/>
<evidence type="ECO:0000313" key="9">
    <source>
        <dbReference type="Proteomes" id="UP000316882"/>
    </source>
</evidence>
<dbReference type="Proteomes" id="UP000316882">
    <property type="component" value="Unassembled WGS sequence"/>
</dbReference>
<feature type="domain" description="Recombinase" evidence="7">
    <location>
        <begin position="168"/>
        <end position="261"/>
    </location>
</feature>
<dbReference type="PROSITE" id="PS51737">
    <property type="entry name" value="RECOMBINASE_DNA_BIND"/>
    <property type="match status" value="1"/>
</dbReference>
<keyword evidence="9" id="KW-1185">Reference proteome</keyword>
<dbReference type="Gene3D" id="3.40.50.1390">
    <property type="entry name" value="Resolvase, N-terminal catalytic domain"/>
    <property type="match status" value="1"/>
</dbReference>
<dbReference type="SUPFAM" id="SSF53041">
    <property type="entry name" value="Resolvase-like"/>
    <property type="match status" value="1"/>
</dbReference>
<dbReference type="PANTHER" id="PTHR30461:SF23">
    <property type="entry name" value="DNA RECOMBINASE-RELATED"/>
    <property type="match status" value="1"/>
</dbReference>
<gene>
    <name evidence="8" type="ORF">BPA01_54840</name>
</gene>
<evidence type="ECO:0000256" key="1">
    <source>
        <dbReference type="ARBA" id="ARBA00022908"/>
    </source>
</evidence>
<evidence type="ECO:0000256" key="5">
    <source>
        <dbReference type="PROSITE-ProRule" id="PRU10137"/>
    </source>
</evidence>
<dbReference type="GO" id="GO:0003677">
    <property type="term" value="F:DNA binding"/>
    <property type="evidence" value="ECO:0007669"/>
    <property type="project" value="UniProtKB-KW"/>
</dbReference>
<protein>
    <submittedName>
        <fullName evidence="8">Resolvase</fullName>
    </submittedName>
</protein>
<dbReference type="InterPro" id="IPR038109">
    <property type="entry name" value="DNA_bind_recomb_sf"/>
</dbReference>
<dbReference type="InterPro" id="IPR006118">
    <property type="entry name" value="Recombinase_CS"/>
</dbReference>
<proteinExistence type="predicted"/>
<dbReference type="SMART" id="SM00857">
    <property type="entry name" value="Resolvase"/>
    <property type="match status" value="1"/>
</dbReference>
<dbReference type="Pfam" id="PF00239">
    <property type="entry name" value="Resolvase"/>
    <property type="match status" value="1"/>
</dbReference>
<comment type="caution">
    <text evidence="8">The sequence shown here is derived from an EMBL/GenBank/DDBJ whole genome shotgun (WGS) entry which is preliminary data.</text>
</comment>
<dbReference type="PROSITE" id="PS51736">
    <property type="entry name" value="RECOMBINASES_3"/>
    <property type="match status" value="1"/>
</dbReference>
<accession>A0A4Y3PR94</accession>
<dbReference type="GeneID" id="87614289"/>
<keyword evidence="2" id="KW-0238">DNA-binding</keyword>
<feature type="domain" description="Resolvase/invertase-type recombinase catalytic" evidence="6">
    <location>
        <begin position="3"/>
        <end position="160"/>
    </location>
</feature>